<reference evidence="2 3" key="1">
    <citation type="submission" date="2018-07" db="EMBL/GenBank/DDBJ databases">
        <title>Genome guided investigation of antibiotics producing actinomycetales strain isolated from a Macau mangrove ecosystem.</title>
        <authorList>
            <person name="Hu D."/>
        </authorList>
    </citation>
    <scope>NUCLEOTIDE SEQUENCE [LARGE SCALE GENOMIC DNA]</scope>
    <source>
        <strain evidence="2 3">2297</strain>
    </source>
</reference>
<dbReference type="OrthoDB" id="3681559at2"/>
<dbReference type="EMBL" id="QQBH01000054">
    <property type="protein sequence ID" value="RDD84035.1"/>
    <property type="molecule type" value="Genomic_DNA"/>
</dbReference>
<proteinExistence type="predicted"/>
<dbReference type="InterPro" id="IPR032710">
    <property type="entry name" value="NTF2-like_dom_sf"/>
</dbReference>
<evidence type="ECO:0000259" key="1">
    <source>
        <dbReference type="Pfam" id="PF12680"/>
    </source>
</evidence>
<evidence type="ECO:0000313" key="2">
    <source>
        <dbReference type="EMBL" id="RDD84035.1"/>
    </source>
</evidence>
<feature type="domain" description="SnoaL-like" evidence="1">
    <location>
        <begin position="24"/>
        <end position="130"/>
    </location>
</feature>
<dbReference type="Proteomes" id="UP000253742">
    <property type="component" value="Unassembled WGS sequence"/>
</dbReference>
<dbReference type="InterPro" id="IPR037401">
    <property type="entry name" value="SnoaL-like"/>
</dbReference>
<organism evidence="2 3">
    <name type="scientific">Streptomyces parvulus</name>
    <dbReference type="NCBI Taxonomy" id="146923"/>
    <lineage>
        <taxon>Bacteria</taxon>
        <taxon>Bacillati</taxon>
        <taxon>Actinomycetota</taxon>
        <taxon>Actinomycetes</taxon>
        <taxon>Kitasatosporales</taxon>
        <taxon>Streptomycetaceae</taxon>
        <taxon>Streptomyces</taxon>
    </lineage>
</organism>
<dbReference type="SUPFAM" id="SSF54427">
    <property type="entry name" value="NTF2-like"/>
    <property type="match status" value="1"/>
</dbReference>
<evidence type="ECO:0000313" key="3">
    <source>
        <dbReference type="Proteomes" id="UP000253742"/>
    </source>
</evidence>
<sequence>MSDTATTAGSNDDIRAGAQQAFKNHLEYLSSGRIPEWVDLFTNDGVLEFPYAPKGYPARVAGKKELLEYMSNFPEHFRVRFTDLHFHETVDASLVIAEFKSDGIALATGRPYLQTYISVVETQDGKITRYVDFWNPLAAAESLGSTDEVLSAFSKA</sequence>
<name>A0A369UVK6_9ACTN</name>
<gene>
    <name evidence="2" type="ORF">DVZ84_37400</name>
</gene>
<dbReference type="Gene3D" id="3.10.450.50">
    <property type="match status" value="1"/>
</dbReference>
<dbReference type="Pfam" id="PF12680">
    <property type="entry name" value="SnoaL_2"/>
    <property type="match status" value="1"/>
</dbReference>
<dbReference type="AlphaFoldDB" id="A0A369UVK6"/>
<comment type="caution">
    <text evidence="2">The sequence shown here is derived from an EMBL/GenBank/DDBJ whole genome shotgun (WGS) entry which is preliminary data.</text>
</comment>
<protein>
    <submittedName>
        <fullName evidence="2">Nuclear transport factor 2 family protein</fullName>
    </submittedName>
</protein>
<accession>A0A369UVK6</accession>